<feature type="compositionally biased region" description="Low complexity" evidence="4">
    <location>
        <begin position="190"/>
        <end position="207"/>
    </location>
</feature>
<feature type="region of interest" description="Disordered" evidence="4">
    <location>
        <begin position="276"/>
        <end position="306"/>
    </location>
</feature>
<keyword evidence="7" id="KW-1185">Reference proteome</keyword>
<feature type="region of interest" description="Disordered" evidence="4">
    <location>
        <begin position="792"/>
        <end position="894"/>
    </location>
</feature>
<feature type="compositionally biased region" description="Pro residues" evidence="4">
    <location>
        <begin position="998"/>
        <end position="1013"/>
    </location>
</feature>
<sequence length="1087" mass="119872">MENVTPPNHMSFATVPAQHPTTPPGTITHAHGDINRNPGAVPNYNDPSASLDAASLCRLPGTTIISPDQPVATTPSGAPLLNPRSCVTCRRRKVRCDKQMPCSNCRRAHIQCIFPAPGRAPRRPRPRDPNAPPKGSSEREMALQKRLRKLEAIIVQGLSGHVDVDVMDDINIDVDKNSSPAASPNPRHNSTSPPSSARGGSGAPKASQRAAHTYRSGSEAEAEAEADLRRHLDGKPENMHKQLGRLVLHDGGTTARYISNAFLSKLNDELDELRSEMHTLSDDPGDTEDEITPDPSPESALGSHSHSSQHQGFLFAYRSVEADLSKFHPPPSQILYMWKTYQENVEPLVKVLHVPSMDRLFQGMVEQTVDLSPGNEALVFSVYYATITSLEEEDVQAHLASSKALLLSRYRFGLEQALAKGNFLNTSDMSVLQAFTLFLIVVRRQDDTRFCWTLTALVVRMAQGLGLHRDGLKLGLPPFEVEMRRRLWWAICALDLRSTEESGTELIIQPRSFDTKLPLNIDDSDISPSTTETPKAREGRTDCAMSVVRYELSALARRLHHFSAEAGPVNVNNAAAGREERERLLMEVYDRVEENFLKHCVTGDDPLFWMAAMVARVVMAKMGLVIYQPMLFPGSGPELSADIRDRLFVSTIEVVEYNHILNTDPRFQKWRWLFKTYRQWNAIAYMLIEMSRRPWSPTCERAWKAASILVYDHPVDSAKESDHMAVWIPIKKLYLKARRHRQAEIARLRADPATTYRLDGEDGFAPSFERIDPVPGMESVAQLRTRWRKVVRPETTSPLPPQGPIPHQTPAVARPNHGGGGGGGGGSSQSSAGGMSPDAAVSSRSQSNDGTMSMLSAVPPPPPPPPPPPQPTEMGRSDNTMLTRGEFGSSSAMWQQPYVSQTTSAATRTTTTTTSHALYPSVAATAALGGQHSMNVSGVPSPAMTETVETAFSRRSQQQQLPPPVHGMGLQTHQYQQEHQAHQQHRQQLQQSQQPQLRPQPPPPPPPPLPLPTTAPGAKNDPPPWLWSDGDQMMTGGGLFDDVPIDNVDMNLDLEDINWQSWQETLRGLEKPSIASQPPPPGSWGGL</sequence>
<evidence type="ECO:0000313" key="6">
    <source>
        <dbReference type="EMBL" id="ROT39516.1"/>
    </source>
</evidence>
<dbReference type="PANTHER" id="PTHR31001">
    <property type="entry name" value="UNCHARACTERIZED TRANSCRIPTIONAL REGULATORY PROTEIN"/>
    <property type="match status" value="1"/>
</dbReference>
<dbReference type="OrthoDB" id="3989227at2759"/>
<feature type="region of interest" description="Disordered" evidence="4">
    <location>
        <begin position="933"/>
        <end position="1040"/>
    </location>
</feature>
<dbReference type="SMART" id="SM00066">
    <property type="entry name" value="GAL4"/>
    <property type="match status" value="1"/>
</dbReference>
<dbReference type="GO" id="GO:0008270">
    <property type="term" value="F:zinc ion binding"/>
    <property type="evidence" value="ECO:0007669"/>
    <property type="project" value="InterPro"/>
</dbReference>
<comment type="subcellular location">
    <subcellularLocation>
        <location evidence="1">Nucleus</location>
    </subcellularLocation>
</comment>
<evidence type="ECO:0000313" key="7">
    <source>
        <dbReference type="Proteomes" id="UP000272025"/>
    </source>
</evidence>
<dbReference type="RefSeq" id="XP_028467322.1">
    <property type="nucleotide sequence ID" value="XM_028613431.1"/>
</dbReference>
<dbReference type="InterPro" id="IPR007219">
    <property type="entry name" value="XnlR_reg_dom"/>
</dbReference>
<dbReference type="SMART" id="SM00906">
    <property type="entry name" value="Fungal_trans"/>
    <property type="match status" value="1"/>
</dbReference>
<organism evidence="6 7">
    <name type="scientific">Sodiomyces alkalinus (strain CBS 110278 / VKM F-3762 / F11)</name>
    <name type="common">Alkaliphilic filamentous fungus</name>
    <dbReference type="NCBI Taxonomy" id="1314773"/>
    <lineage>
        <taxon>Eukaryota</taxon>
        <taxon>Fungi</taxon>
        <taxon>Dikarya</taxon>
        <taxon>Ascomycota</taxon>
        <taxon>Pezizomycotina</taxon>
        <taxon>Sordariomycetes</taxon>
        <taxon>Hypocreomycetidae</taxon>
        <taxon>Glomerellales</taxon>
        <taxon>Plectosphaerellaceae</taxon>
        <taxon>Sodiomyces</taxon>
    </lineage>
</organism>
<dbReference type="SUPFAM" id="SSF57701">
    <property type="entry name" value="Zn2/Cys6 DNA-binding domain"/>
    <property type="match status" value="1"/>
</dbReference>
<feature type="domain" description="Zn(2)-C6 fungal-type" evidence="5">
    <location>
        <begin position="85"/>
        <end position="114"/>
    </location>
</feature>
<feature type="region of interest" description="Disordered" evidence="4">
    <location>
        <begin position="175"/>
        <end position="226"/>
    </location>
</feature>
<dbReference type="CDD" id="cd12148">
    <property type="entry name" value="fungal_TF_MHR"/>
    <property type="match status" value="1"/>
</dbReference>
<reference evidence="6 7" key="1">
    <citation type="journal article" date="2018" name="Mol. Ecol.">
        <title>The obligate alkalophilic soda-lake fungus Sodiomyces alkalinus has shifted to a protein diet.</title>
        <authorList>
            <person name="Grum-Grzhimaylo A.A."/>
            <person name="Falkoski D.L."/>
            <person name="van den Heuvel J."/>
            <person name="Valero-Jimenez C.A."/>
            <person name="Min B."/>
            <person name="Choi I.G."/>
            <person name="Lipzen A."/>
            <person name="Daum C.G."/>
            <person name="Aanen D.K."/>
            <person name="Tsang A."/>
            <person name="Henrissat B."/>
            <person name="Bilanenko E.N."/>
            <person name="de Vries R.P."/>
            <person name="van Kan J.A.L."/>
            <person name="Grigoriev I.V."/>
            <person name="Debets A.J.M."/>
        </authorList>
    </citation>
    <scope>NUCLEOTIDE SEQUENCE [LARGE SCALE GENOMIC DNA]</scope>
    <source>
        <strain evidence="6 7">F11</strain>
    </source>
</reference>
<feature type="region of interest" description="Disordered" evidence="4">
    <location>
        <begin position="116"/>
        <end position="142"/>
    </location>
</feature>
<dbReference type="AlphaFoldDB" id="A0A3N2PYL6"/>
<dbReference type="PANTHER" id="PTHR31001:SF50">
    <property type="entry name" value="ZN(II)2CYS6 TRANSCRIPTION FACTOR (EUROFUNG)"/>
    <property type="match status" value="1"/>
</dbReference>
<evidence type="ECO:0000256" key="3">
    <source>
        <dbReference type="ARBA" id="ARBA00023242"/>
    </source>
</evidence>
<evidence type="ECO:0000256" key="1">
    <source>
        <dbReference type="ARBA" id="ARBA00004123"/>
    </source>
</evidence>
<keyword evidence="3" id="KW-0539">Nucleus</keyword>
<feature type="compositionally biased region" description="Polar residues" evidence="4">
    <location>
        <begin position="877"/>
        <end position="894"/>
    </location>
</feature>
<dbReference type="PROSITE" id="PS50048">
    <property type="entry name" value="ZN2_CY6_FUNGAL_2"/>
    <property type="match status" value="1"/>
</dbReference>
<dbReference type="EMBL" id="ML119053">
    <property type="protein sequence ID" value="ROT39516.1"/>
    <property type="molecule type" value="Genomic_DNA"/>
</dbReference>
<dbReference type="Pfam" id="PF04082">
    <property type="entry name" value="Fungal_trans"/>
    <property type="match status" value="1"/>
</dbReference>
<dbReference type="PROSITE" id="PS00463">
    <property type="entry name" value="ZN2_CY6_FUNGAL_1"/>
    <property type="match status" value="1"/>
</dbReference>
<feature type="compositionally biased region" description="Acidic residues" evidence="4">
    <location>
        <begin position="283"/>
        <end position="292"/>
    </location>
</feature>
<feature type="compositionally biased region" description="Pro residues" evidence="4">
    <location>
        <begin position="858"/>
        <end position="871"/>
    </location>
</feature>
<dbReference type="GO" id="GO:0000981">
    <property type="term" value="F:DNA-binding transcription factor activity, RNA polymerase II-specific"/>
    <property type="evidence" value="ECO:0007669"/>
    <property type="project" value="InterPro"/>
</dbReference>
<evidence type="ECO:0000256" key="4">
    <source>
        <dbReference type="SAM" id="MobiDB-lite"/>
    </source>
</evidence>
<feature type="compositionally biased region" description="Low complexity" evidence="4">
    <location>
        <begin position="986"/>
        <end position="997"/>
    </location>
</feature>
<feature type="region of interest" description="Disordered" evidence="4">
    <location>
        <begin position="1"/>
        <end position="21"/>
    </location>
</feature>
<feature type="compositionally biased region" description="Gly residues" evidence="4">
    <location>
        <begin position="817"/>
        <end position="827"/>
    </location>
</feature>
<dbReference type="InterPro" id="IPR050613">
    <property type="entry name" value="Sec_Metabolite_Reg"/>
</dbReference>
<proteinExistence type="predicted"/>
<dbReference type="Proteomes" id="UP000272025">
    <property type="component" value="Unassembled WGS sequence"/>
</dbReference>
<feature type="compositionally biased region" description="Polar residues" evidence="4">
    <location>
        <begin position="842"/>
        <end position="854"/>
    </location>
</feature>
<dbReference type="CDD" id="cd00067">
    <property type="entry name" value="GAL4"/>
    <property type="match status" value="1"/>
</dbReference>
<accession>A0A3N2PYL6</accession>
<dbReference type="GO" id="GO:0005634">
    <property type="term" value="C:nucleus"/>
    <property type="evidence" value="ECO:0007669"/>
    <property type="project" value="UniProtKB-SubCell"/>
</dbReference>
<dbReference type="Pfam" id="PF00172">
    <property type="entry name" value="Zn_clus"/>
    <property type="match status" value="1"/>
</dbReference>
<gene>
    <name evidence="6" type="ORF">SODALDRAFT_349721</name>
</gene>
<evidence type="ECO:0000256" key="2">
    <source>
        <dbReference type="ARBA" id="ARBA00022723"/>
    </source>
</evidence>
<dbReference type="STRING" id="1314773.A0A3N2PYL6"/>
<feature type="compositionally biased region" description="Polar residues" evidence="4">
    <location>
        <begin position="177"/>
        <end position="189"/>
    </location>
</feature>
<name>A0A3N2PYL6_SODAK</name>
<dbReference type="GO" id="GO:0003677">
    <property type="term" value="F:DNA binding"/>
    <property type="evidence" value="ECO:0007669"/>
    <property type="project" value="InterPro"/>
</dbReference>
<keyword evidence="2" id="KW-0479">Metal-binding</keyword>
<dbReference type="GO" id="GO:0006351">
    <property type="term" value="P:DNA-templated transcription"/>
    <property type="evidence" value="ECO:0007669"/>
    <property type="project" value="InterPro"/>
</dbReference>
<dbReference type="InterPro" id="IPR036864">
    <property type="entry name" value="Zn2-C6_fun-type_DNA-bd_sf"/>
</dbReference>
<dbReference type="InterPro" id="IPR001138">
    <property type="entry name" value="Zn2Cys6_DnaBD"/>
</dbReference>
<evidence type="ECO:0000259" key="5">
    <source>
        <dbReference type="PROSITE" id="PS50048"/>
    </source>
</evidence>
<protein>
    <recommendedName>
        <fullName evidence="5">Zn(2)-C6 fungal-type domain-containing protein</fullName>
    </recommendedName>
</protein>
<dbReference type="Gene3D" id="4.10.240.10">
    <property type="entry name" value="Zn(2)-C6 fungal-type DNA-binding domain"/>
    <property type="match status" value="1"/>
</dbReference>
<dbReference type="GeneID" id="39581909"/>